<evidence type="ECO:0000313" key="2">
    <source>
        <dbReference type="Proteomes" id="UP000295106"/>
    </source>
</evidence>
<sequence>MQIQGIGGELRLRLLHRTPSQRTSKPDLHIQCSAKTSLFLVEASNAWLEWPDVEAFIAELEALNRDLNGKVELYAMSPEDFNLTIENLDSKGHIGVSFTIGSRNHTDNGQFTSSVTGGFEVLPSEIEAVLMWFKATVADENTA</sequence>
<dbReference type="AlphaFoldDB" id="A0A4R2LYU6"/>
<name>A0A4R2LYU6_RUBGE</name>
<accession>A0A4R2LYU6</accession>
<dbReference type="Proteomes" id="UP000295106">
    <property type="component" value="Unassembled WGS sequence"/>
</dbReference>
<protein>
    <submittedName>
        <fullName evidence="1">Uncharacterized protein</fullName>
    </submittedName>
</protein>
<organism evidence="1 2">
    <name type="scientific">Rubrivivax gelatinosus</name>
    <name type="common">Rhodocyclus gelatinosus</name>
    <name type="synonym">Rhodopseudomonas gelatinosa</name>
    <dbReference type="NCBI Taxonomy" id="28068"/>
    <lineage>
        <taxon>Bacteria</taxon>
        <taxon>Pseudomonadati</taxon>
        <taxon>Pseudomonadota</taxon>
        <taxon>Betaproteobacteria</taxon>
        <taxon>Burkholderiales</taxon>
        <taxon>Sphaerotilaceae</taxon>
        <taxon>Rubrivivax</taxon>
    </lineage>
</organism>
<dbReference type="EMBL" id="SLXD01000028">
    <property type="protein sequence ID" value="TCO96866.1"/>
    <property type="molecule type" value="Genomic_DNA"/>
</dbReference>
<dbReference type="Pfam" id="PF24716">
    <property type="entry name" value="WapI"/>
    <property type="match status" value="1"/>
</dbReference>
<evidence type="ECO:0000313" key="1">
    <source>
        <dbReference type="EMBL" id="TCO96866.1"/>
    </source>
</evidence>
<gene>
    <name evidence="1" type="ORF">EV684_1283</name>
</gene>
<dbReference type="InterPro" id="IPR056510">
    <property type="entry name" value="WapI"/>
</dbReference>
<comment type="caution">
    <text evidence="1">The sequence shown here is derived from an EMBL/GenBank/DDBJ whole genome shotgun (WGS) entry which is preliminary data.</text>
</comment>
<proteinExistence type="predicted"/>
<reference evidence="1 2" key="1">
    <citation type="submission" date="2019-03" db="EMBL/GenBank/DDBJ databases">
        <title>Genomic Encyclopedia of Type Strains, Phase IV (KMG-IV): sequencing the most valuable type-strain genomes for metagenomic binning, comparative biology and taxonomic classification.</title>
        <authorList>
            <person name="Goeker M."/>
        </authorList>
    </citation>
    <scope>NUCLEOTIDE SEQUENCE [LARGE SCALE GENOMIC DNA]</scope>
    <source>
        <strain evidence="1 2">DSM 1709</strain>
    </source>
</reference>
<dbReference type="RefSeq" id="WP_132649818.1">
    <property type="nucleotide sequence ID" value="NZ_NRRI01000083.1"/>
</dbReference>
<dbReference type="OrthoDB" id="2626893at2"/>